<feature type="compositionally biased region" description="Basic and acidic residues" evidence="1">
    <location>
        <begin position="1021"/>
        <end position="1034"/>
    </location>
</feature>
<feature type="compositionally biased region" description="Pro residues" evidence="1">
    <location>
        <begin position="1112"/>
        <end position="1126"/>
    </location>
</feature>
<dbReference type="InterPro" id="IPR037508">
    <property type="entry name" value="Msb1/Mug8"/>
</dbReference>
<organism evidence="3 4">
    <name type="scientific">Meripilus lineatus</name>
    <dbReference type="NCBI Taxonomy" id="2056292"/>
    <lineage>
        <taxon>Eukaryota</taxon>
        <taxon>Fungi</taxon>
        <taxon>Dikarya</taxon>
        <taxon>Basidiomycota</taxon>
        <taxon>Agaricomycotina</taxon>
        <taxon>Agaricomycetes</taxon>
        <taxon>Polyporales</taxon>
        <taxon>Meripilaceae</taxon>
        <taxon>Meripilus</taxon>
    </lineage>
</organism>
<feature type="compositionally biased region" description="Low complexity" evidence="1">
    <location>
        <begin position="450"/>
        <end position="469"/>
    </location>
</feature>
<accession>A0AAD5YFC5</accession>
<comment type="caution">
    <text evidence="3">The sequence shown here is derived from an EMBL/GenBank/DDBJ whole genome shotgun (WGS) entry which is preliminary data.</text>
</comment>
<proteinExistence type="predicted"/>
<evidence type="ECO:0000313" key="3">
    <source>
        <dbReference type="EMBL" id="KAJ3479000.1"/>
    </source>
</evidence>
<feature type="compositionally biased region" description="Polar residues" evidence="1">
    <location>
        <begin position="1009"/>
        <end position="1020"/>
    </location>
</feature>
<name>A0AAD5YFC5_9APHY</name>
<dbReference type="Proteomes" id="UP001212997">
    <property type="component" value="Unassembled WGS sequence"/>
</dbReference>
<evidence type="ECO:0000256" key="1">
    <source>
        <dbReference type="SAM" id="MobiDB-lite"/>
    </source>
</evidence>
<evidence type="ECO:0000259" key="2">
    <source>
        <dbReference type="Pfam" id="PF08101"/>
    </source>
</evidence>
<feature type="compositionally biased region" description="Low complexity" evidence="1">
    <location>
        <begin position="1127"/>
        <end position="1136"/>
    </location>
</feature>
<feature type="compositionally biased region" description="Low complexity" evidence="1">
    <location>
        <begin position="1035"/>
        <end position="1045"/>
    </location>
</feature>
<dbReference type="EMBL" id="JANAWD010000469">
    <property type="protein sequence ID" value="KAJ3479000.1"/>
    <property type="molecule type" value="Genomic_DNA"/>
</dbReference>
<dbReference type="PANTHER" id="PTHR28093:SF1">
    <property type="entry name" value="MORPHOGENESIS-RELATED PROTEIN MSB1"/>
    <property type="match status" value="1"/>
</dbReference>
<protein>
    <recommendedName>
        <fullName evidence="2">Meiotically up-regulated protein Msb1/Mug8 domain-containing protein</fullName>
    </recommendedName>
</protein>
<gene>
    <name evidence="3" type="ORF">NLI96_g9370</name>
</gene>
<dbReference type="AlphaFoldDB" id="A0AAD5YFC5"/>
<keyword evidence="4" id="KW-1185">Reference proteome</keyword>
<dbReference type="InterPro" id="IPR012965">
    <property type="entry name" value="Msb1/Mug8_dom"/>
</dbReference>
<dbReference type="SUPFAM" id="SSF48350">
    <property type="entry name" value="GTPase activation domain, GAP"/>
    <property type="match status" value="1"/>
</dbReference>
<feature type="compositionally biased region" description="Low complexity" evidence="1">
    <location>
        <begin position="740"/>
        <end position="757"/>
    </location>
</feature>
<dbReference type="Gene3D" id="1.10.555.10">
    <property type="entry name" value="Rho GTPase activation protein"/>
    <property type="match status" value="1"/>
</dbReference>
<feature type="region of interest" description="Disordered" evidence="1">
    <location>
        <begin position="731"/>
        <end position="899"/>
    </location>
</feature>
<dbReference type="PANTHER" id="PTHR28093">
    <property type="entry name" value="MORPHOGENESIS-RELATED PROTEIN MSB1"/>
    <property type="match status" value="1"/>
</dbReference>
<feature type="domain" description="Meiotically up-regulated protein Msb1/Mug8" evidence="2">
    <location>
        <begin position="130"/>
        <end position="329"/>
    </location>
</feature>
<evidence type="ECO:0000313" key="4">
    <source>
        <dbReference type="Proteomes" id="UP001212997"/>
    </source>
</evidence>
<feature type="compositionally biased region" description="Low complexity" evidence="1">
    <location>
        <begin position="781"/>
        <end position="799"/>
    </location>
</feature>
<dbReference type="InterPro" id="IPR008936">
    <property type="entry name" value="Rho_GTPase_activation_prot"/>
</dbReference>
<feature type="region of interest" description="Disordered" evidence="1">
    <location>
        <begin position="445"/>
        <end position="469"/>
    </location>
</feature>
<reference evidence="3" key="1">
    <citation type="submission" date="2022-07" db="EMBL/GenBank/DDBJ databases">
        <title>Genome Sequence of Physisporinus lineatus.</title>
        <authorList>
            <person name="Buettner E."/>
        </authorList>
    </citation>
    <scope>NUCLEOTIDE SEQUENCE</scope>
    <source>
        <strain evidence="3">VT162</strain>
    </source>
</reference>
<dbReference type="Pfam" id="PF08101">
    <property type="entry name" value="Msb1-Mug8_dom"/>
    <property type="match status" value="1"/>
</dbReference>
<feature type="compositionally biased region" description="Polar residues" evidence="1">
    <location>
        <begin position="18"/>
        <end position="30"/>
    </location>
</feature>
<feature type="compositionally biased region" description="Basic residues" evidence="1">
    <location>
        <begin position="60"/>
        <end position="70"/>
    </location>
</feature>
<feature type="region of interest" description="Disordered" evidence="1">
    <location>
        <begin position="999"/>
        <end position="1158"/>
    </location>
</feature>
<sequence length="1158" mass="127959">MGFYSGHMVSFEVIFSRSRTGSTPKKSTNDLYDEFGRVTSKTSTRTLRAGTPSPLPASKKDKKKDKHRARTLSTPADPDPAEFAVPDGSFLSLCLDPPSYEPGEEPSQEHRNLLDYGYLSYQRHVILGLEEVSRLVDVVGDELTSRGLTTPFIFSTLALDVSASSVRRLIQAFLKTCGNPSREADMFWRQEAAFADPHELGMCLRWGLARIVRIVGGQEVRGMLSFETYAEWRENEAVLNYPQAFFGAFLEKLEPVLRALLVSLLSLLTRFAAHSASSGHTPPTLSPLFGPLLFGLGPSTLPFHHVYMHYLHTTTATEHIILSFIRWQDAPGSSAVGVPTRLKAWIKGYPATLPLIKRNERPQPRRGARTVRLVSVRRNVRMYSPDLVKSAASWGIRLHGSVSPAASRSFAVSKEWERISPPTLKLPPRYSDAYKKRMVLPSTFHPDIGPSSTSSTITAPSLSSSISTASNTSSFLDIDFGALGSKPEEDRFRSLTDLKWGEFEELGFGGLGDEKKLQFDLTESARAESLLDSIPHATSQARAAKRATLSWQDFSSKGFSRTDDPLRATLEFSQPVSVAVSQWPSQSAELHRKLKKAQKALPPFGWDTEPIMGGEEVIEEAFLDVFCDLIYGSGWMDAERTEDTQRDCNWALVDFKSLPLARTVSTSGTSDPRTATTLILFEEFVPLEYRQQLAESIGGRRRRLPSLFSSSKKVWKPAPTLNGRPVTKIISLKPPERRPSTIVPSPISTIAPTPIASKPSQPHFFLTPAREDTSPIKRSPSRTSDSESPSTPVSPVNTPIKKPSRFRLPVSPSGPRPRTTGLPPAEYDTVDFEARLASFDDEEEDGTPSKRSRRQSKDDAWVDILVASSSRRMPGQDADLRSGQRLQAGRSDPELASQEVSEVLASVHHVQSEDEDDDMEPVHRLDAEILRRDDSTVGLSEIGQESVEVTPAPSIQVVGDEEEEPIVATPPKKRLGYFDLHPERRTPKLGVHEEARLEIYEPGPAPQPTFDTTPNQSERNSMYDDPRSLFERPSSDSQRSAGDSSYEGIIDLDAQPPVPLKDTVSKTASLIEMYREREKTSSGSVPFPPSRLPVRTGASLSPPPQVVERPVSPAPIPTPEPSPPPSNASLPQAALPIPQPYVHGAPLHNVLEEEEEED</sequence>
<feature type="region of interest" description="Disordered" evidence="1">
    <location>
        <begin position="18"/>
        <end position="81"/>
    </location>
</feature>